<dbReference type="AlphaFoldDB" id="A0AB40CTS5"/>
<dbReference type="SMART" id="SM00330">
    <property type="entry name" value="PIPKc"/>
    <property type="match status" value="1"/>
</dbReference>
<accession>A0AB40CTS5</accession>
<dbReference type="PROSITE" id="PS51455">
    <property type="entry name" value="PIPK"/>
    <property type="match status" value="1"/>
</dbReference>
<dbReference type="PANTHER" id="PTHR23086">
    <property type="entry name" value="PHOSPHATIDYLINOSITOL-4-PHOSPHATE 5-KINASE"/>
    <property type="match status" value="1"/>
</dbReference>
<keyword evidence="5" id="KW-1185">Reference proteome</keyword>
<gene>
    <name evidence="6" type="primary">LOC120280512</name>
</gene>
<dbReference type="PANTHER" id="PTHR23086:SF111">
    <property type="entry name" value="PHOSPHATIDYLINOSITOL 4-PHOSPHATE 5-KINASE 10"/>
    <property type="match status" value="1"/>
</dbReference>
<feature type="domain" description="PIPK" evidence="4">
    <location>
        <begin position="1"/>
        <end position="393"/>
    </location>
</feature>
<evidence type="ECO:0000256" key="1">
    <source>
        <dbReference type="ARBA" id="ARBA00012172"/>
    </source>
</evidence>
<evidence type="ECO:0000259" key="4">
    <source>
        <dbReference type="PROSITE" id="PS51455"/>
    </source>
</evidence>
<dbReference type="GeneID" id="120280512"/>
<keyword evidence="2" id="KW-0418">Kinase</keyword>
<dbReference type="SUPFAM" id="SSF56104">
    <property type="entry name" value="SAICAR synthase-like"/>
    <property type="match status" value="1"/>
</dbReference>
<sequence>MLLPLRSLLSRYLGEWKMGLSGPDYSSHDFKTTTTTSIRLAMDGSSSLAVTFTDFELINYCPDVFRSLQDFAKVNSDAYMLSVYGNETLRKIASPWKCSSPIHFSQDHKFIIKIIRKSEMKVFLDMLPKYYGHARKYPNTLLTKIFGLHVVKPVEGPKVRFVVTGNILNSNLCIHKRFNLKGSSQGRGLTKGVGDDNAMYKDVDLDVVFHLDRTTRAKLLEQIMHDCDFLEGIGVMDYSLLVGMHIRRASNSDLLPRDQSPCNVGSVDTKRKRSDSHSSVQSDYDQDLSSTSDMQSNYSYEEHDDRLGVRTLAHAVKIQKIESGGLTIFRNTGKEEPSDVILYFEIIDILQGYNMVKRVEHVFKSLQFDAQSISAVNPNYYSTRFQDFLSKVFPENHSLL</sequence>
<feature type="compositionally biased region" description="Polar residues" evidence="3">
    <location>
        <begin position="277"/>
        <end position="299"/>
    </location>
</feature>
<dbReference type="GO" id="GO:0005886">
    <property type="term" value="C:plasma membrane"/>
    <property type="evidence" value="ECO:0007669"/>
    <property type="project" value="TreeGrafter"/>
</dbReference>
<dbReference type="Pfam" id="PF01504">
    <property type="entry name" value="PIP5K"/>
    <property type="match status" value="1"/>
</dbReference>
<evidence type="ECO:0000256" key="2">
    <source>
        <dbReference type="PROSITE-ProRule" id="PRU00781"/>
    </source>
</evidence>
<dbReference type="Gene3D" id="3.30.800.10">
    <property type="entry name" value="Phosphatidylinositol Phosphate Kinase II Beta"/>
    <property type="match status" value="1"/>
</dbReference>
<keyword evidence="2" id="KW-0547">Nucleotide-binding</keyword>
<keyword evidence="2" id="KW-0067">ATP-binding</keyword>
<dbReference type="GO" id="GO:0046854">
    <property type="term" value="P:phosphatidylinositol phosphate biosynthetic process"/>
    <property type="evidence" value="ECO:0007669"/>
    <property type="project" value="TreeGrafter"/>
</dbReference>
<dbReference type="InterPro" id="IPR023610">
    <property type="entry name" value="PInositol-4/5-P-5/4-kinase"/>
</dbReference>
<name>A0AB40CTS5_DIOCR</name>
<dbReference type="InterPro" id="IPR002498">
    <property type="entry name" value="PInositol-4-P-4/5-kinase_core"/>
</dbReference>
<dbReference type="EC" id="2.7.1.68" evidence="1"/>
<keyword evidence="2" id="KW-0808">Transferase</keyword>
<evidence type="ECO:0000313" key="6">
    <source>
        <dbReference type="RefSeq" id="XP_039143305.1"/>
    </source>
</evidence>
<dbReference type="Proteomes" id="UP001515500">
    <property type="component" value="Chromosome 17"/>
</dbReference>
<dbReference type="Gene3D" id="3.30.810.10">
    <property type="entry name" value="2-Layer Sandwich"/>
    <property type="match status" value="1"/>
</dbReference>
<dbReference type="RefSeq" id="XP_039143305.1">
    <property type="nucleotide sequence ID" value="XM_039287371.1"/>
</dbReference>
<evidence type="ECO:0000256" key="3">
    <source>
        <dbReference type="SAM" id="MobiDB-lite"/>
    </source>
</evidence>
<feature type="region of interest" description="Disordered" evidence="3">
    <location>
        <begin position="255"/>
        <end position="302"/>
    </location>
</feature>
<dbReference type="InterPro" id="IPR027483">
    <property type="entry name" value="PInositol-4-P-4/5-kinase_C_sf"/>
</dbReference>
<dbReference type="GO" id="GO:0016308">
    <property type="term" value="F:1-phosphatidylinositol-4-phosphate 5-kinase activity"/>
    <property type="evidence" value="ECO:0007669"/>
    <property type="project" value="UniProtKB-EC"/>
</dbReference>
<protein>
    <recommendedName>
        <fullName evidence="1">1-phosphatidylinositol-4-phosphate 5-kinase</fullName>
        <ecNumber evidence="1">2.7.1.68</ecNumber>
    </recommendedName>
</protein>
<evidence type="ECO:0000313" key="5">
    <source>
        <dbReference type="Proteomes" id="UP001515500"/>
    </source>
</evidence>
<dbReference type="InterPro" id="IPR027484">
    <property type="entry name" value="PInositol-4-P-5-kinase_N"/>
</dbReference>
<proteinExistence type="predicted"/>
<organism evidence="5 6">
    <name type="scientific">Dioscorea cayennensis subsp. rotundata</name>
    <name type="common">White Guinea yam</name>
    <name type="synonym">Dioscorea rotundata</name>
    <dbReference type="NCBI Taxonomy" id="55577"/>
    <lineage>
        <taxon>Eukaryota</taxon>
        <taxon>Viridiplantae</taxon>
        <taxon>Streptophyta</taxon>
        <taxon>Embryophyta</taxon>
        <taxon>Tracheophyta</taxon>
        <taxon>Spermatophyta</taxon>
        <taxon>Magnoliopsida</taxon>
        <taxon>Liliopsida</taxon>
        <taxon>Dioscoreales</taxon>
        <taxon>Dioscoreaceae</taxon>
        <taxon>Dioscorea</taxon>
    </lineage>
</organism>
<reference evidence="6" key="1">
    <citation type="submission" date="2025-08" db="UniProtKB">
        <authorList>
            <consortium name="RefSeq"/>
        </authorList>
    </citation>
    <scope>IDENTIFICATION</scope>
</reference>
<dbReference type="GO" id="GO:0005524">
    <property type="term" value="F:ATP binding"/>
    <property type="evidence" value="ECO:0007669"/>
    <property type="project" value="UniProtKB-UniRule"/>
</dbReference>